<dbReference type="Proteomes" id="UP000636918">
    <property type="component" value="Unassembled WGS sequence"/>
</dbReference>
<feature type="region of interest" description="Disordered" evidence="1">
    <location>
        <begin position="25"/>
        <end position="44"/>
    </location>
</feature>
<gene>
    <name evidence="3" type="ORF">JI751_06300</name>
</gene>
<comment type="caution">
    <text evidence="3">The sequence shown here is derived from an EMBL/GenBank/DDBJ whole genome shotgun (WGS) entry which is preliminary data.</text>
</comment>
<feature type="chain" id="PRO_5047446831" description="Peptidase MA-like domain-containing protein" evidence="2">
    <location>
        <begin position="28"/>
        <end position="412"/>
    </location>
</feature>
<protein>
    <recommendedName>
        <fullName evidence="5">Peptidase MA-like domain-containing protein</fullName>
    </recommendedName>
</protein>
<dbReference type="EMBL" id="JAERSG010000002">
    <property type="protein sequence ID" value="MBL0747212.1"/>
    <property type="molecule type" value="Genomic_DNA"/>
</dbReference>
<organism evidence="3 4">
    <name type="scientific">Nocardioides baculatus</name>
    <dbReference type="NCBI Taxonomy" id="2801337"/>
    <lineage>
        <taxon>Bacteria</taxon>
        <taxon>Bacillati</taxon>
        <taxon>Actinomycetota</taxon>
        <taxon>Actinomycetes</taxon>
        <taxon>Propionibacteriales</taxon>
        <taxon>Nocardioidaceae</taxon>
        <taxon>Nocardioides</taxon>
    </lineage>
</organism>
<accession>A0ABS1L6Q5</accession>
<evidence type="ECO:0000313" key="3">
    <source>
        <dbReference type="EMBL" id="MBL0747212.1"/>
    </source>
</evidence>
<keyword evidence="2" id="KW-0732">Signal</keyword>
<sequence>MRTTRGMLASVLACVLLLPLAGCQSGADDTEPPPSRSQPPAGMDDSLRDAALALIDRREQALLDGDREAFLATISPDAEDFAATQARWWDNVAQLPATDFSLELGDEGVMSRVAGDGDLQLPVDFTMRLDGFDAEPVTQPLVYTFVGDEDEVHLASDRNIQSDAFTGWVPAPWDVTTIVVEQTDAVLGVFDEETAGGAGGVVASTEKALETVDALVPEWSGRAVVYTISDLDALDRMSLMDASRTAGVAFPVAARPGRRAVASYRMILNPESTLDPVDRLSLLRHELTHVALGELDDHSPEWLVEGSAMYVAGSSDPLADRKRRRARQLGDPAGAQLRNGRDFYQVRPVASYTLAGIVCDYLATTRGPDTLWDLMAAFRATRRADPDRILQRELGVDTEQLTADALAWTGAV</sequence>
<dbReference type="RefSeq" id="WP_201934849.1">
    <property type="nucleotide sequence ID" value="NZ_JAERSG010000002.1"/>
</dbReference>
<feature type="signal peptide" evidence="2">
    <location>
        <begin position="1"/>
        <end position="27"/>
    </location>
</feature>
<evidence type="ECO:0000256" key="2">
    <source>
        <dbReference type="SAM" id="SignalP"/>
    </source>
</evidence>
<evidence type="ECO:0000313" key="4">
    <source>
        <dbReference type="Proteomes" id="UP000636918"/>
    </source>
</evidence>
<evidence type="ECO:0000256" key="1">
    <source>
        <dbReference type="SAM" id="MobiDB-lite"/>
    </source>
</evidence>
<proteinExistence type="predicted"/>
<keyword evidence="4" id="KW-1185">Reference proteome</keyword>
<reference evidence="3 4" key="1">
    <citation type="submission" date="2021-01" db="EMBL/GenBank/DDBJ databases">
        <title>Genome seq and assembly of Nocardiodes sp. G10.</title>
        <authorList>
            <person name="Chhetri G."/>
        </authorList>
    </citation>
    <scope>NUCLEOTIDE SEQUENCE [LARGE SCALE GENOMIC DNA]</scope>
    <source>
        <strain evidence="3 4">G10</strain>
    </source>
</reference>
<name>A0ABS1L6Q5_9ACTN</name>
<evidence type="ECO:0008006" key="5">
    <source>
        <dbReference type="Google" id="ProtNLM"/>
    </source>
</evidence>